<organism evidence="2 3">
    <name type="scientific">Lactarius akahatsu</name>
    <dbReference type="NCBI Taxonomy" id="416441"/>
    <lineage>
        <taxon>Eukaryota</taxon>
        <taxon>Fungi</taxon>
        <taxon>Dikarya</taxon>
        <taxon>Basidiomycota</taxon>
        <taxon>Agaricomycotina</taxon>
        <taxon>Agaricomycetes</taxon>
        <taxon>Russulales</taxon>
        <taxon>Russulaceae</taxon>
        <taxon>Lactarius</taxon>
    </lineage>
</organism>
<keyword evidence="1" id="KW-0812">Transmembrane</keyword>
<comment type="caution">
    <text evidence="2">The sequence shown here is derived from an EMBL/GenBank/DDBJ whole genome shotgun (WGS) entry which is preliminary data.</text>
</comment>
<dbReference type="AlphaFoldDB" id="A0AAD4QBS3"/>
<name>A0AAD4QBS3_9AGAM</name>
<evidence type="ECO:0000313" key="2">
    <source>
        <dbReference type="EMBL" id="KAH8987622.1"/>
    </source>
</evidence>
<gene>
    <name evidence="2" type="ORF">EDB92DRAFT_1948450</name>
</gene>
<feature type="transmembrane region" description="Helical" evidence="1">
    <location>
        <begin position="145"/>
        <end position="172"/>
    </location>
</feature>
<keyword evidence="3" id="KW-1185">Reference proteome</keyword>
<keyword evidence="1" id="KW-1133">Transmembrane helix</keyword>
<dbReference type="EMBL" id="JAKELL010000046">
    <property type="protein sequence ID" value="KAH8987622.1"/>
    <property type="molecule type" value="Genomic_DNA"/>
</dbReference>
<keyword evidence="1" id="KW-0472">Membrane</keyword>
<protein>
    <submittedName>
        <fullName evidence="2">Uncharacterized protein</fullName>
    </submittedName>
</protein>
<evidence type="ECO:0000256" key="1">
    <source>
        <dbReference type="SAM" id="Phobius"/>
    </source>
</evidence>
<evidence type="ECO:0000313" key="3">
    <source>
        <dbReference type="Proteomes" id="UP001201163"/>
    </source>
</evidence>
<reference evidence="2" key="1">
    <citation type="submission" date="2022-01" db="EMBL/GenBank/DDBJ databases">
        <title>Comparative genomics reveals a dynamic genome evolution in the ectomycorrhizal milk-cap (Lactarius) mushrooms.</title>
        <authorList>
            <consortium name="DOE Joint Genome Institute"/>
            <person name="Lebreton A."/>
            <person name="Tang N."/>
            <person name="Kuo A."/>
            <person name="LaButti K."/>
            <person name="Drula E."/>
            <person name="Barry K."/>
            <person name="Clum A."/>
            <person name="Lipzen A."/>
            <person name="Mousain D."/>
            <person name="Ng V."/>
            <person name="Wang R."/>
            <person name="Wang X."/>
            <person name="Dai Y."/>
            <person name="Henrissat B."/>
            <person name="Grigoriev I.V."/>
            <person name="Guerin-Laguette A."/>
            <person name="Yu F."/>
            <person name="Martin F.M."/>
        </authorList>
    </citation>
    <scope>NUCLEOTIDE SEQUENCE</scope>
    <source>
        <strain evidence="2">QP</strain>
    </source>
</reference>
<sequence length="229" mass="25740">MTVNWHDPARVLADLVALIKLLHFLGGVYIWEFVLNLDFEYSILMEERKLTWTSPRSLLCITALWEHNKCVVAIAFTSWLANFTIYVYSTVKSRGGWTGTICVIQDTFHSNISIFSTLAMDFLLLTLMSVGLLRWKVRSGAIFQLMYAQGLAWVLVVTLAKIPPAVFVVLNLNDPMNMVFQVVGLSIMSIGASRTYRGLVDYPFSNGLQFEAAATNQLREPQRGSFGSS</sequence>
<dbReference type="Proteomes" id="UP001201163">
    <property type="component" value="Unassembled WGS sequence"/>
</dbReference>
<feature type="transmembrane region" description="Helical" evidence="1">
    <location>
        <begin position="12"/>
        <end position="31"/>
    </location>
</feature>
<accession>A0AAD4QBS3</accession>
<feature type="transmembrane region" description="Helical" evidence="1">
    <location>
        <begin position="112"/>
        <end position="133"/>
    </location>
</feature>
<proteinExistence type="predicted"/>